<evidence type="ECO:0000256" key="1">
    <source>
        <dbReference type="ARBA" id="ARBA00023015"/>
    </source>
</evidence>
<keyword evidence="2 5" id="KW-0238">DNA-binding</keyword>
<protein>
    <submittedName>
        <fullName evidence="5">AraC-type DNA-binding protein</fullName>
    </submittedName>
</protein>
<dbReference type="InterPro" id="IPR003313">
    <property type="entry name" value="AraC-bd"/>
</dbReference>
<dbReference type="SUPFAM" id="SSF51215">
    <property type="entry name" value="Regulatory protein AraC"/>
    <property type="match status" value="1"/>
</dbReference>
<dbReference type="Pfam" id="PF02311">
    <property type="entry name" value="AraC_binding"/>
    <property type="match status" value="1"/>
</dbReference>
<keyword evidence="1" id="KW-0805">Transcription regulation</keyword>
<dbReference type="SMART" id="SM00342">
    <property type="entry name" value="HTH_ARAC"/>
    <property type="match status" value="1"/>
</dbReference>
<dbReference type="GO" id="GO:0043565">
    <property type="term" value="F:sequence-specific DNA binding"/>
    <property type="evidence" value="ECO:0007669"/>
    <property type="project" value="InterPro"/>
</dbReference>
<evidence type="ECO:0000259" key="4">
    <source>
        <dbReference type="PROSITE" id="PS01124"/>
    </source>
</evidence>
<dbReference type="PROSITE" id="PS01124">
    <property type="entry name" value="HTH_ARAC_FAMILY_2"/>
    <property type="match status" value="1"/>
</dbReference>
<evidence type="ECO:0000256" key="2">
    <source>
        <dbReference type="ARBA" id="ARBA00023125"/>
    </source>
</evidence>
<organism evidence="5 6">
    <name type="scientific">Ruminococcus flavefaciens</name>
    <dbReference type="NCBI Taxonomy" id="1265"/>
    <lineage>
        <taxon>Bacteria</taxon>
        <taxon>Bacillati</taxon>
        <taxon>Bacillota</taxon>
        <taxon>Clostridia</taxon>
        <taxon>Eubacteriales</taxon>
        <taxon>Oscillospiraceae</taxon>
        <taxon>Ruminococcus</taxon>
    </lineage>
</organism>
<dbReference type="GO" id="GO:0003700">
    <property type="term" value="F:DNA-binding transcription factor activity"/>
    <property type="evidence" value="ECO:0007669"/>
    <property type="project" value="InterPro"/>
</dbReference>
<proteinExistence type="predicted"/>
<name>A0A1K1LXY3_RUMFL</name>
<dbReference type="EMBL" id="FPIP01000001">
    <property type="protein sequence ID" value="SFW15785.1"/>
    <property type="molecule type" value="Genomic_DNA"/>
</dbReference>
<dbReference type="AlphaFoldDB" id="A0A1K1LXY3"/>
<dbReference type="PANTHER" id="PTHR43280:SF2">
    <property type="entry name" value="HTH-TYPE TRANSCRIPTIONAL REGULATOR EXSA"/>
    <property type="match status" value="1"/>
</dbReference>
<evidence type="ECO:0000313" key="5">
    <source>
        <dbReference type="EMBL" id="SFW15785.1"/>
    </source>
</evidence>
<feature type="domain" description="HTH araC/xylS-type" evidence="4">
    <location>
        <begin position="185"/>
        <end position="283"/>
    </location>
</feature>
<dbReference type="RefSeq" id="WP_072299241.1">
    <property type="nucleotide sequence ID" value="NZ_FPIP01000001.1"/>
</dbReference>
<evidence type="ECO:0000313" key="6">
    <source>
        <dbReference type="Proteomes" id="UP000183461"/>
    </source>
</evidence>
<accession>A0A1K1LXY3</accession>
<reference evidence="5 6" key="1">
    <citation type="submission" date="2016-11" db="EMBL/GenBank/DDBJ databases">
        <authorList>
            <person name="Jaros S."/>
            <person name="Januszkiewicz K."/>
            <person name="Wedrychowicz H."/>
        </authorList>
    </citation>
    <scope>NUCLEOTIDE SEQUENCE [LARGE SCALE GENOMIC DNA]</scope>
    <source>
        <strain evidence="5 6">YL228</strain>
    </source>
</reference>
<dbReference type="InterPro" id="IPR014710">
    <property type="entry name" value="RmlC-like_jellyroll"/>
</dbReference>
<dbReference type="Proteomes" id="UP000183461">
    <property type="component" value="Unassembled WGS sequence"/>
</dbReference>
<dbReference type="PANTHER" id="PTHR43280">
    <property type="entry name" value="ARAC-FAMILY TRANSCRIPTIONAL REGULATOR"/>
    <property type="match status" value="1"/>
</dbReference>
<dbReference type="SUPFAM" id="SSF46689">
    <property type="entry name" value="Homeodomain-like"/>
    <property type="match status" value="2"/>
</dbReference>
<keyword evidence="3" id="KW-0804">Transcription</keyword>
<evidence type="ECO:0000256" key="3">
    <source>
        <dbReference type="ARBA" id="ARBA00023163"/>
    </source>
</evidence>
<dbReference type="InterPro" id="IPR009057">
    <property type="entry name" value="Homeodomain-like_sf"/>
</dbReference>
<dbReference type="Gene3D" id="2.60.120.10">
    <property type="entry name" value="Jelly Rolls"/>
    <property type="match status" value="1"/>
</dbReference>
<gene>
    <name evidence="5" type="ORF">SAMN02910280_0866</name>
</gene>
<dbReference type="Gene3D" id="1.10.10.60">
    <property type="entry name" value="Homeodomain-like"/>
    <property type="match status" value="2"/>
</dbReference>
<dbReference type="Pfam" id="PF12833">
    <property type="entry name" value="HTH_18"/>
    <property type="match status" value="1"/>
</dbReference>
<dbReference type="InterPro" id="IPR037923">
    <property type="entry name" value="HTH-like"/>
</dbReference>
<dbReference type="InterPro" id="IPR018060">
    <property type="entry name" value="HTH_AraC"/>
</dbReference>
<sequence length="286" mass="33450">MEHHEKKFRNKLSKRIISTPTPAAKSAFFYIQEAGCTMKEDAYAVHRRELDLFLIGAVVSGRGELTVGDETISLVKGDCFFVDCRDPHSYKSSESEPWELMWIHFNGSTSQQYYDFFASNSKYTFRPPFFDKIVSDIGKIIGLYEENEPNAEIYTSKYIVDLLTISLTVNNSEQQYDSALKQKLAAVNSYIEDHFTEDISLEKLSSEFYISKYYLTREYKHIYGKTIFQHIITARINYGKKLLRFSDKSVEEIAHLCGFNDQSYFARQFKKSENLTCFSYRKMWRD</sequence>